<evidence type="ECO:0000259" key="3">
    <source>
        <dbReference type="Pfam" id="PF10145"/>
    </source>
</evidence>
<dbReference type="PANTHER" id="PTHR37813:SF1">
    <property type="entry name" value="FELS-2 PROPHAGE PROTEIN"/>
    <property type="match status" value="1"/>
</dbReference>
<feature type="transmembrane region" description="Helical" evidence="2">
    <location>
        <begin position="559"/>
        <end position="583"/>
    </location>
</feature>
<feature type="domain" description="Phage tail tape measure protein" evidence="3">
    <location>
        <begin position="124"/>
        <end position="353"/>
    </location>
</feature>
<keyword evidence="5" id="KW-1185">Reference proteome</keyword>
<evidence type="ECO:0000313" key="5">
    <source>
        <dbReference type="Proteomes" id="UP001057291"/>
    </source>
</evidence>
<keyword evidence="1" id="KW-1188">Viral release from host cell</keyword>
<comment type="caution">
    <text evidence="4">The sequence shown here is derived from an EMBL/GenBank/DDBJ whole genome shotgun (WGS) entry which is preliminary data.</text>
</comment>
<dbReference type="Proteomes" id="UP001057291">
    <property type="component" value="Unassembled WGS sequence"/>
</dbReference>
<dbReference type="PANTHER" id="PTHR37813">
    <property type="entry name" value="FELS-2 PROPHAGE PROTEIN"/>
    <property type="match status" value="1"/>
</dbReference>
<evidence type="ECO:0000256" key="2">
    <source>
        <dbReference type="SAM" id="Phobius"/>
    </source>
</evidence>
<dbReference type="InterPro" id="IPR010090">
    <property type="entry name" value="Phage_tape_meas"/>
</dbReference>
<evidence type="ECO:0000256" key="1">
    <source>
        <dbReference type="ARBA" id="ARBA00022612"/>
    </source>
</evidence>
<dbReference type="NCBIfam" id="TIGR01760">
    <property type="entry name" value="tape_meas_TP901"/>
    <property type="match status" value="1"/>
</dbReference>
<accession>A0AAV4LE72</accession>
<keyword evidence="2" id="KW-1133">Transmembrane helix</keyword>
<organism evidence="4 5">
    <name type="scientific">Collibacillus ludicampi</name>
    <dbReference type="NCBI Taxonomy" id="2771369"/>
    <lineage>
        <taxon>Bacteria</taxon>
        <taxon>Bacillati</taxon>
        <taxon>Bacillota</taxon>
        <taxon>Bacilli</taxon>
        <taxon>Bacillales</taxon>
        <taxon>Alicyclobacillaceae</taxon>
        <taxon>Collibacillus</taxon>
    </lineage>
</organism>
<keyword evidence="2" id="KW-0812">Transmembrane</keyword>
<dbReference type="EMBL" id="BOQE01000001">
    <property type="protein sequence ID" value="GIM45963.1"/>
    <property type="molecule type" value="Genomic_DNA"/>
</dbReference>
<dbReference type="RefSeq" id="WP_282199121.1">
    <property type="nucleotide sequence ID" value="NZ_BOQE01000001.1"/>
</dbReference>
<proteinExistence type="predicted"/>
<gene>
    <name evidence="4" type="ORF">DNHGIG_15120</name>
</gene>
<keyword evidence="2" id="KW-0472">Membrane</keyword>
<name>A0AAV4LE72_9BACL</name>
<reference evidence="4" key="1">
    <citation type="journal article" date="2023" name="Int. J. Syst. Evol. Microbiol.">
        <title>Collibacillus ludicampi gen. nov., sp. nov., a new soil bacterium of the family Alicyclobacillaceae.</title>
        <authorList>
            <person name="Jojima T."/>
            <person name="Ioku Y."/>
            <person name="Fukuta Y."/>
            <person name="Shirasaka N."/>
            <person name="Matsumura Y."/>
            <person name="Mori M."/>
        </authorList>
    </citation>
    <scope>NUCLEOTIDE SEQUENCE</scope>
    <source>
        <strain evidence="4">TP075</strain>
    </source>
</reference>
<sequence>MAGTTSFVISMILTAVNQMSPAITQAVRNMRMYQNVINEVNRSSNKESWFNTAIQRAEQFGKKLKDAQDSMEKLVKSGEKNIFAGTAMALPLVGAIKSASNVENIQTSLRLTGMSQTEVDNLTKQAQETMRRTMFNTAQVLGIDRSLAQVGMDYKKIQSVGTTATYLAELEANRNGADPNETAKQFAQITEQLGISLNPQKVNEMADIVNRIATVTSASVATLSDSSRYFNLVGKIQGLKPEDIVMTQGLAARFGLEGSIGGTHLKDFFERLNPYTHMGPHGSAQLEAFAQLGWLNGVKRDKKGKIVGFSGDVFHDAQGNLVSAAKIFSILGETYKKSGNREQFTALLTRVLGQQGQDIAAAIAQNPEAFAMLVEQLSKVLPVEESISEYQKTFNQQFHAFTSTLADFGRQIGTLVLPGLTSFITRLNASLPAVQGFIDKHKVLIKDFVYAWGALAGFKIGKGIFKIAIGAPLKDLIGFGRFLTGIGKTSLKVARDVKGFIDAFRYFKQGSGFVSALWKAIAFGRPILNRLTVLMTQLGLRGGLALLKLQLAAGRALTLLGSGMRATLLIAKGIGMGLAAPFYTLGRGIIKVVPQVVMFGGRLLWLGAQAMAMGIRMATAWLIGLGPVGWIIAGVIALVVAFIAAWKTNFLGLRTWLIGFWNGVKTVFWNFVIWVKTVGTNIVQGIWEGIRSMGSWLASNLKSFVSNYITGPIKSLLGIHSPSRVFAGYGLNIVQGLSNGINDNARRAEMASRNLAKRVAIAPGISGGTRGGSSSRIHVEQHFHIQSIDPKKAAREASRLNDKYWRSRDPRLMRALGRV</sequence>
<protein>
    <recommendedName>
        <fullName evidence="3">Phage tail tape measure protein domain-containing protein</fullName>
    </recommendedName>
</protein>
<dbReference type="Pfam" id="PF10145">
    <property type="entry name" value="PhageMin_Tail"/>
    <property type="match status" value="1"/>
</dbReference>
<feature type="transmembrane region" description="Helical" evidence="2">
    <location>
        <begin position="620"/>
        <end position="646"/>
    </location>
</feature>
<dbReference type="AlphaFoldDB" id="A0AAV4LE72"/>
<evidence type="ECO:0000313" key="4">
    <source>
        <dbReference type="EMBL" id="GIM45963.1"/>
    </source>
</evidence>